<feature type="transmembrane region" description="Helical" evidence="1">
    <location>
        <begin position="128"/>
        <end position="149"/>
    </location>
</feature>
<feature type="transmembrane region" description="Helical" evidence="1">
    <location>
        <begin position="6"/>
        <end position="28"/>
    </location>
</feature>
<accession>A0ABT0J8Z5</accession>
<gene>
    <name evidence="2" type="ORF">M1843_19680</name>
</gene>
<keyword evidence="1" id="KW-1133">Transmembrane helix</keyword>
<dbReference type="RefSeq" id="WP_416345828.1">
    <property type="nucleotide sequence ID" value="NZ_JALQCY010000008.1"/>
</dbReference>
<name>A0ABT0J8Z5_9MICO</name>
<organism evidence="2 3">
    <name type="scientific">Isoptericola peretonis</name>
    <dbReference type="NCBI Taxonomy" id="2918523"/>
    <lineage>
        <taxon>Bacteria</taxon>
        <taxon>Bacillati</taxon>
        <taxon>Actinomycetota</taxon>
        <taxon>Actinomycetes</taxon>
        <taxon>Micrococcales</taxon>
        <taxon>Promicromonosporaceae</taxon>
        <taxon>Isoptericola</taxon>
    </lineage>
</organism>
<feature type="transmembrane region" description="Helical" evidence="1">
    <location>
        <begin position="49"/>
        <end position="68"/>
    </location>
</feature>
<comment type="caution">
    <text evidence="2">The sequence shown here is derived from an EMBL/GenBank/DDBJ whole genome shotgun (WGS) entry which is preliminary data.</text>
</comment>
<feature type="transmembrane region" description="Helical" evidence="1">
    <location>
        <begin position="227"/>
        <end position="248"/>
    </location>
</feature>
<evidence type="ECO:0000313" key="2">
    <source>
        <dbReference type="EMBL" id="MCK9795972.1"/>
    </source>
</evidence>
<feature type="transmembrane region" description="Helical" evidence="1">
    <location>
        <begin position="268"/>
        <end position="296"/>
    </location>
</feature>
<evidence type="ECO:0000313" key="3">
    <source>
        <dbReference type="Proteomes" id="UP001651050"/>
    </source>
</evidence>
<evidence type="ECO:0008006" key="4">
    <source>
        <dbReference type="Google" id="ProtNLM"/>
    </source>
</evidence>
<keyword evidence="1" id="KW-0812">Transmembrane</keyword>
<keyword evidence="3" id="KW-1185">Reference proteome</keyword>
<keyword evidence="1" id="KW-0472">Membrane</keyword>
<dbReference type="Proteomes" id="UP001651050">
    <property type="component" value="Unassembled WGS sequence"/>
</dbReference>
<dbReference type="EMBL" id="JALQCY010000008">
    <property type="protein sequence ID" value="MCK9795972.1"/>
    <property type="molecule type" value="Genomic_DNA"/>
</dbReference>
<proteinExistence type="predicted"/>
<feature type="transmembrane region" description="Helical" evidence="1">
    <location>
        <begin position="80"/>
        <end position="100"/>
    </location>
</feature>
<feature type="transmembrane region" description="Helical" evidence="1">
    <location>
        <begin position="181"/>
        <end position="206"/>
    </location>
</feature>
<protein>
    <recommendedName>
        <fullName evidence="4">Integral membrane protein</fullName>
    </recommendedName>
</protein>
<sequence length="316" mass="30969">MWGGGIVVVGIVAVAGVAALAWVMARFASQLPADDGGGSARAARRHETIMSAVALAAAAGCASLLLAQPVMWPGWAPAPGVLQALTPFAVALAFCAVRAVGERTWPRPAGEVRTAPLTRRTVRSLGGVRLTLVLVTAGVLAIALVAFGVTADPTGRAFATAPVTLPDGGTVSGSAGPYPGWAYGAPMLAALAVTLAATLATLTAIVRRPPLHGVPAPHDDAVRATGAARLLGGVQVCLGVALGGTVALGGSAIRSTGHALLLNGAAPLGLGALGVAVGLTGVAIALASVVAGLLAASARPARQTPRTPPARRTAAA</sequence>
<evidence type="ECO:0000256" key="1">
    <source>
        <dbReference type="SAM" id="Phobius"/>
    </source>
</evidence>
<reference evidence="2 3" key="1">
    <citation type="submission" date="2022-02" db="EMBL/GenBank/DDBJ databases">
        <title>The car tank lid bacteriome: a reservoir of bacteria with potential in bioremediation of fuel.</title>
        <authorList>
            <person name="Vidal-Verdu A."/>
            <person name="Gomez-Martinez D."/>
            <person name="Latorre-Perez A."/>
            <person name="Pereto J."/>
            <person name="Porcar M."/>
        </authorList>
    </citation>
    <scope>NUCLEOTIDE SEQUENCE [LARGE SCALE GENOMIC DNA]</scope>
    <source>
        <strain evidence="2 3">4D.3</strain>
    </source>
</reference>